<dbReference type="Gene3D" id="1.25.40.10">
    <property type="entry name" value="Tetratricopeptide repeat domain"/>
    <property type="match status" value="1"/>
</dbReference>
<dbReference type="Pfam" id="PF13424">
    <property type="entry name" value="TPR_12"/>
    <property type="match status" value="3"/>
</dbReference>
<dbReference type="InterPro" id="IPR002182">
    <property type="entry name" value="NB-ARC"/>
</dbReference>
<dbReference type="PROSITE" id="PS50293">
    <property type="entry name" value="TPR_REGION"/>
    <property type="match status" value="1"/>
</dbReference>
<evidence type="ECO:0000256" key="1">
    <source>
        <dbReference type="PROSITE-ProRule" id="PRU00339"/>
    </source>
</evidence>
<dbReference type="SMART" id="SM00028">
    <property type="entry name" value="TPR"/>
    <property type="match status" value="6"/>
</dbReference>
<evidence type="ECO:0000313" key="3">
    <source>
        <dbReference type="EMBL" id="GHO93808.1"/>
    </source>
</evidence>
<dbReference type="PROSITE" id="PS50104">
    <property type="entry name" value="TIR"/>
    <property type="match status" value="1"/>
</dbReference>
<dbReference type="SUPFAM" id="SSF48452">
    <property type="entry name" value="TPR-like"/>
    <property type="match status" value="2"/>
</dbReference>
<dbReference type="EMBL" id="BNJK01000001">
    <property type="protein sequence ID" value="GHO93808.1"/>
    <property type="molecule type" value="Genomic_DNA"/>
</dbReference>
<evidence type="ECO:0000313" key="4">
    <source>
        <dbReference type="Proteomes" id="UP000597444"/>
    </source>
</evidence>
<keyword evidence="4" id="KW-1185">Reference proteome</keyword>
<name>A0A8J3IJW6_9CHLR</name>
<dbReference type="SUPFAM" id="SSF52540">
    <property type="entry name" value="P-loop containing nucleoside triphosphate hydrolases"/>
    <property type="match status" value="1"/>
</dbReference>
<dbReference type="InterPro" id="IPR000157">
    <property type="entry name" value="TIR_dom"/>
</dbReference>
<dbReference type="PANTHER" id="PTHR10098">
    <property type="entry name" value="RAPSYN-RELATED"/>
    <property type="match status" value="1"/>
</dbReference>
<dbReference type="GO" id="GO:0043531">
    <property type="term" value="F:ADP binding"/>
    <property type="evidence" value="ECO:0007669"/>
    <property type="project" value="InterPro"/>
</dbReference>
<dbReference type="InterPro" id="IPR011990">
    <property type="entry name" value="TPR-like_helical_dom_sf"/>
</dbReference>
<organism evidence="3 4">
    <name type="scientific">Reticulibacter mediterranei</name>
    <dbReference type="NCBI Taxonomy" id="2778369"/>
    <lineage>
        <taxon>Bacteria</taxon>
        <taxon>Bacillati</taxon>
        <taxon>Chloroflexota</taxon>
        <taxon>Ktedonobacteria</taxon>
        <taxon>Ktedonobacterales</taxon>
        <taxon>Reticulibacteraceae</taxon>
        <taxon>Reticulibacter</taxon>
    </lineage>
</organism>
<dbReference type="InterPro" id="IPR019734">
    <property type="entry name" value="TPR_rpt"/>
</dbReference>
<dbReference type="PROSITE" id="PS50005">
    <property type="entry name" value="TPR"/>
    <property type="match status" value="2"/>
</dbReference>
<dbReference type="Pfam" id="PF13676">
    <property type="entry name" value="TIR_2"/>
    <property type="match status" value="1"/>
</dbReference>
<accession>A0A8J3IJW6</accession>
<dbReference type="InterPro" id="IPR027417">
    <property type="entry name" value="P-loop_NTPase"/>
</dbReference>
<protein>
    <recommendedName>
        <fullName evidence="2">TIR domain-containing protein</fullName>
    </recommendedName>
</protein>
<dbReference type="SUPFAM" id="SSF52200">
    <property type="entry name" value="Toll/Interleukin receptor TIR domain"/>
    <property type="match status" value="1"/>
</dbReference>
<gene>
    <name evidence="3" type="ORF">KSF_038560</name>
</gene>
<feature type="repeat" description="TPR" evidence="1">
    <location>
        <begin position="761"/>
        <end position="794"/>
    </location>
</feature>
<dbReference type="Gene3D" id="3.40.50.10140">
    <property type="entry name" value="Toll/interleukin-1 receptor homology (TIR) domain"/>
    <property type="match status" value="1"/>
</dbReference>
<feature type="domain" description="TIR" evidence="2">
    <location>
        <begin position="8"/>
        <end position="154"/>
    </location>
</feature>
<dbReference type="Pfam" id="PF00931">
    <property type="entry name" value="NB-ARC"/>
    <property type="match status" value="1"/>
</dbReference>
<sequence length="919" mass="105747">MSVGSEAEKKSITIYYSCANSQVDQTLVHQLDRHLVVLRREGKITTWQSAQAGAGLPVEQERTFYFEKAQIILLLISPDYFEEDSCLNEMQLALYRKATAGIHVIPVLLRLAPGWKLTAIGDLRALPYGERPITSWTHREEAYASIADEIYREVMRLLDLRRPTQVTRGVIRTEPPPHQHKTAILQRESVVSTVYTKLIQPDVSAVVLTGIKGIGKSTLAAQVYSYAEERRRAGEGLFTSEALWLRIEASGTITDLIRVVAVALKTSHDTFDYSLSHDWRPVFFNPHLNLAVELFHLLKHESTPRLIVLDQFEEWLDDHAGREPGNYAEISEWLDMLNSQACACRILLTAHTYPQGTGVYHQIYRREHCVEGLHIPEGVALLRQWGVQDDEKHLTRAIQHCEGHLLALVLLDQLRQKHHVDLATLLDNPRYKRLWIKDVKRNLWDYIYEHLLKNENQLHLLLAFSIYREAVPWHAAYTIIHRQTRVTEEEALIALEAIQDYKLLNISQVEEEYYALHPLIADFLRNHSTTNDDANRIDIRKAHAEAARYYQDSFSIYEKPYQRIEDMHALIEAVWHLCKAEKYQEAYALMEQKRLFFHLHRWGDNAPLSILYELLLSSEQLQEETERFAQIHNELGEVYNGLGYKYKAQDCFEKSLSLYKSIGAREGEVKALNNLGSIYRADGQIEQALKYYQEALHLGEKMPECTEQGVTLNNLGRALQSQGQAALASNKSHNSYYQQALAYYKQALIIHKATGDTAEIARTRNNLGEAYSQLYQFGKALDHYRRALQNFREIGERRGEGITCNNLGVFYRMCGQEQDSLEYYMQALRIFREIGDRWQEGIVLRNIGQLHVLVQRNDVALACFLLAKDIFEALHYPQYGAITEELQLRMANGQPFESAVAEIYPRANQIIEAALSGNL</sequence>
<dbReference type="InterPro" id="IPR035897">
    <property type="entry name" value="Toll_tir_struct_dom_sf"/>
</dbReference>
<dbReference type="Proteomes" id="UP000597444">
    <property type="component" value="Unassembled WGS sequence"/>
</dbReference>
<reference evidence="3" key="1">
    <citation type="submission" date="2020-10" db="EMBL/GenBank/DDBJ databases">
        <title>Taxonomic study of unclassified bacteria belonging to the class Ktedonobacteria.</title>
        <authorList>
            <person name="Yabe S."/>
            <person name="Wang C.M."/>
            <person name="Zheng Y."/>
            <person name="Sakai Y."/>
            <person name="Cavaletti L."/>
            <person name="Monciardini P."/>
            <person name="Donadio S."/>
        </authorList>
    </citation>
    <scope>NUCLEOTIDE SEQUENCE</scope>
    <source>
        <strain evidence="3">ID150040</strain>
    </source>
</reference>
<evidence type="ECO:0000259" key="2">
    <source>
        <dbReference type="PROSITE" id="PS50104"/>
    </source>
</evidence>
<comment type="caution">
    <text evidence="3">The sequence shown here is derived from an EMBL/GenBank/DDBJ whole genome shotgun (WGS) entry which is preliminary data.</text>
</comment>
<proteinExistence type="predicted"/>
<dbReference type="RefSeq" id="WP_220204578.1">
    <property type="nucleotide sequence ID" value="NZ_BNJK01000001.1"/>
</dbReference>
<dbReference type="SMART" id="SM00255">
    <property type="entry name" value="TIR"/>
    <property type="match status" value="1"/>
</dbReference>
<keyword evidence="1" id="KW-0802">TPR repeat</keyword>
<feature type="repeat" description="TPR" evidence="1">
    <location>
        <begin position="669"/>
        <end position="702"/>
    </location>
</feature>
<dbReference type="AlphaFoldDB" id="A0A8J3IJW6"/>
<dbReference type="Gene3D" id="3.40.50.300">
    <property type="entry name" value="P-loop containing nucleotide triphosphate hydrolases"/>
    <property type="match status" value="1"/>
</dbReference>
<dbReference type="GO" id="GO:0007165">
    <property type="term" value="P:signal transduction"/>
    <property type="evidence" value="ECO:0007669"/>
    <property type="project" value="InterPro"/>
</dbReference>